<gene>
    <name evidence="2" type="ordered locus">Slip_2272</name>
</gene>
<reference evidence="2 3" key="2">
    <citation type="journal article" date="2010" name="Stand. Genomic Sci.">
        <title>Complete genome sequence of Syntrophothermus lipocalidus type strain (TGB-C1).</title>
        <authorList>
            <person name="Djao O.D."/>
            <person name="Zhang X."/>
            <person name="Lucas S."/>
            <person name="Lapidus A."/>
            <person name="Del Rio T.G."/>
            <person name="Nolan M."/>
            <person name="Tice H."/>
            <person name="Cheng J.F."/>
            <person name="Han C."/>
            <person name="Tapia R."/>
            <person name="Goodwin L."/>
            <person name="Pitluck S."/>
            <person name="Liolios K."/>
            <person name="Ivanova N."/>
            <person name="Mavromatis K."/>
            <person name="Mikhailova N."/>
            <person name="Ovchinnikova G."/>
            <person name="Pati A."/>
            <person name="Brambilla E."/>
            <person name="Chen A."/>
            <person name="Palaniappan K."/>
            <person name="Land M."/>
            <person name="Hauser L."/>
            <person name="Chang Y.J."/>
            <person name="Jeffries C.D."/>
            <person name="Rohde M."/>
            <person name="Sikorski J."/>
            <person name="Spring S."/>
            <person name="Goker M."/>
            <person name="Detter J.C."/>
            <person name="Woyke T."/>
            <person name="Bristow J."/>
            <person name="Eisen J.A."/>
            <person name="Markowitz V."/>
            <person name="Hugenholtz P."/>
            <person name="Kyrpides N.C."/>
            <person name="Klenk H.P."/>
        </authorList>
    </citation>
    <scope>NUCLEOTIDE SEQUENCE [LARGE SCALE GENOMIC DNA]</scope>
    <source>
        <strain evidence="3">DSM 12680 / TGB-C1</strain>
    </source>
</reference>
<dbReference type="KEGG" id="slp:Slip_2272"/>
<keyword evidence="3" id="KW-1185">Reference proteome</keyword>
<dbReference type="Proteomes" id="UP000000378">
    <property type="component" value="Chromosome"/>
</dbReference>
<dbReference type="Pfam" id="PF14450">
    <property type="entry name" value="FtsA"/>
    <property type="match status" value="1"/>
</dbReference>
<evidence type="ECO:0000313" key="2">
    <source>
        <dbReference type="EMBL" id="ADI03013.1"/>
    </source>
</evidence>
<protein>
    <recommendedName>
        <fullName evidence="1">SHS2 domain-containing protein</fullName>
    </recommendedName>
</protein>
<evidence type="ECO:0000259" key="1">
    <source>
        <dbReference type="SMART" id="SM00842"/>
    </source>
</evidence>
<dbReference type="InterPro" id="IPR003494">
    <property type="entry name" value="SHS2_FtsA"/>
</dbReference>
<dbReference type="SMART" id="SM00842">
    <property type="entry name" value="FtsA"/>
    <property type="match status" value="1"/>
</dbReference>
<dbReference type="PANTHER" id="PTHR32432:SF3">
    <property type="entry name" value="ETHANOLAMINE UTILIZATION PROTEIN EUTJ"/>
    <property type="match status" value="1"/>
</dbReference>
<reference evidence="3" key="1">
    <citation type="journal article" date="2010" name="Stand. Genomic Sci.">
        <title>Complete genome sequence of Syntrophothermus lipocalidus type strain (TGB-C1T).</title>
        <authorList>
            <consortium name="US DOE Joint Genome Institute (JGI-PGF)"/>
            <person name="Djao O."/>
            <person name="Zhang X."/>
            <person name="Lucas S."/>
            <person name="Lapidus A."/>
            <person name="Glavina Del Rio T."/>
            <person name="Nolan M."/>
            <person name="Tice H."/>
            <person name="Cheng J."/>
            <person name="Han C."/>
            <person name="Tapia R."/>
            <person name="Goodwin L."/>
            <person name="Pitluck S."/>
            <person name="Liolios K."/>
            <person name="Ivanova N."/>
            <person name="Mavromatis K."/>
            <person name="Mikhailova N."/>
            <person name="Ovchinnikova G."/>
            <person name="Pati A."/>
            <person name="Brambilla E."/>
            <person name="Chen A."/>
            <person name="Palaniappan K."/>
            <person name="Land M."/>
            <person name="Hauser L."/>
            <person name="Chang Y."/>
            <person name="Jeffries C."/>
            <person name="Rohde M."/>
            <person name="Sikorski J."/>
            <person name="Spring S."/>
            <person name="Goker M."/>
            <person name="Detter J."/>
            <person name="Woyke T."/>
            <person name="Bristow J."/>
            <person name="Eisen J."/>
            <person name="Markowitz V."/>
            <person name="Hugenholtz P."/>
            <person name="Kyrpides N."/>
            <person name="Klenk H."/>
        </authorList>
    </citation>
    <scope>NUCLEOTIDE SEQUENCE [LARGE SCALE GENOMIC DNA]</scope>
    <source>
        <strain evidence="3">DSM 12680 / TGB-C1</strain>
    </source>
</reference>
<dbReference type="CDD" id="cd24004">
    <property type="entry name" value="ASKHA_NBD_PilM-like"/>
    <property type="match status" value="1"/>
</dbReference>
<accession>D7CJQ8</accession>
<dbReference type="OrthoDB" id="9768127at2"/>
<dbReference type="AlphaFoldDB" id="D7CJQ8"/>
<dbReference type="RefSeq" id="WP_013176415.1">
    <property type="nucleotide sequence ID" value="NC_014220.1"/>
</dbReference>
<feature type="domain" description="SHS2" evidence="1">
    <location>
        <begin position="7"/>
        <end position="205"/>
    </location>
</feature>
<dbReference type="STRING" id="643648.Slip_2272"/>
<name>D7CJQ8_SYNLT</name>
<sequence>MSESQRVFALDVGTRTVTGLVLEKNASDIRILGARTIEHETRAMYDGQIHDVEAVAAVINRIKKELEDELKMQLNQAAVAAAGRALRTATGEVERQRDYFQEFTREEVHALELEAVQEAQIKIASAEGEEGGEGYFCVGYSVINYYLEGQVIGSLVGQVGSEVRVKVIATFLPRVVVDSLLSALRKAGLEMYSLTLEPIAAMSVAIPPRMRLLNLALVDVGAGTSDIAVVKKGTITAYGMVPIGGDEVTERIAEEYLLDFNTAENVKCRLGENEKIKFEDVLGNSIEVQTSEAIEVIRIVVRELAVRVAREILVLNQKAPDAVICVGGGSLTPRFLQELADCLELPANRVGIRTREAVKEIQGEFPSLQGPQGVTPLGIGFKALEGKPLPFMRVVVNQREVPVWGLKETTVATALLSAGISLQQLYGKPGLGLTVDVNGVVKVIKGGLGTSPVIKVDGKQATLDTVVHDGAVIDYVKGQDGSDAQCTVRDIVKDAGGEVYVNGQKVNILPTISMNGQAAALDDPVPDRAKIQYSLQNSVREILQKSGVGEEYLEEKIVTLRLNDKPVSVRWLACEVQVNGRPAGMDEYVLFGSKVEYKLKALAPRVRDVLPERPVKSMKLTVNGKSVELPYSRWSVRMNGRVVSLDDYLIDGADIEVTESDGGAILSDVLGHIDLGRVGKGQLVMRVNGEKAGFTTPIFDGSEIEIFWDGEILKAH</sequence>
<dbReference type="GO" id="GO:0051301">
    <property type="term" value="P:cell division"/>
    <property type="evidence" value="ECO:0007669"/>
    <property type="project" value="InterPro"/>
</dbReference>
<dbReference type="InterPro" id="IPR043129">
    <property type="entry name" value="ATPase_NBD"/>
</dbReference>
<proteinExistence type="predicted"/>
<dbReference type="Gene3D" id="3.30.420.40">
    <property type="match status" value="2"/>
</dbReference>
<dbReference type="eggNOG" id="COG0849">
    <property type="taxonomic scope" value="Bacteria"/>
</dbReference>
<dbReference type="HOGENOM" id="CLU_010661_1_0_9"/>
<evidence type="ECO:0000313" key="3">
    <source>
        <dbReference type="Proteomes" id="UP000000378"/>
    </source>
</evidence>
<dbReference type="InterPro" id="IPR050696">
    <property type="entry name" value="FtsA/MreB"/>
</dbReference>
<organism evidence="2 3">
    <name type="scientific">Syntrophothermus lipocalidus (strain DSM 12680 / TGB-C1)</name>
    <dbReference type="NCBI Taxonomy" id="643648"/>
    <lineage>
        <taxon>Bacteria</taxon>
        <taxon>Bacillati</taxon>
        <taxon>Bacillota</taxon>
        <taxon>Clostridia</taxon>
        <taxon>Eubacteriales</taxon>
        <taxon>Syntrophomonadaceae</taxon>
        <taxon>Syntrophothermus</taxon>
    </lineage>
</organism>
<dbReference type="SUPFAM" id="SSF53067">
    <property type="entry name" value="Actin-like ATPase domain"/>
    <property type="match status" value="2"/>
</dbReference>
<dbReference type="EMBL" id="CP002048">
    <property type="protein sequence ID" value="ADI03013.1"/>
    <property type="molecule type" value="Genomic_DNA"/>
</dbReference>
<dbReference type="PANTHER" id="PTHR32432">
    <property type="entry name" value="CELL DIVISION PROTEIN FTSA-RELATED"/>
    <property type="match status" value="1"/>
</dbReference>